<dbReference type="Proteomes" id="UP000078492">
    <property type="component" value="Unassembled WGS sequence"/>
</dbReference>
<dbReference type="AlphaFoldDB" id="A0A151J2R2"/>
<gene>
    <name evidence="1" type="ORF">ALC57_11424</name>
</gene>
<dbReference type="SUPFAM" id="SSF57716">
    <property type="entry name" value="Glucocorticoid receptor-like (DNA-binding domain)"/>
    <property type="match status" value="1"/>
</dbReference>
<dbReference type="EMBL" id="KQ980368">
    <property type="protein sequence ID" value="KYN16342.1"/>
    <property type="molecule type" value="Genomic_DNA"/>
</dbReference>
<evidence type="ECO:0008006" key="3">
    <source>
        <dbReference type="Google" id="ProtNLM"/>
    </source>
</evidence>
<keyword evidence="2" id="KW-1185">Reference proteome</keyword>
<accession>A0A151J2R2</accession>
<sequence length="115" mass="13640">MEMVGQDNFKPKKHSVICSDHFTPNDYEIRPGAYKPRLKECAIPLRCNNNENISVEISENLPEMIENNSNIEHSQKVHLLLYVHIYSNKMLLIFFRINLQRNGAYQLIQMKMYHF</sequence>
<dbReference type="STRING" id="471704.A0A151J2R2"/>
<reference evidence="1 2" key="1">
    <citation type="submission" date="2015-09" db="EMBL/GenBank/DDBJ databases">
        <title>Trachymyrmex cornetzi WGS genome.</title>
        <authorList>
            <person name="Nygaard S."/>
            <person name="Hu H."/>
            <person name="Boomsma J."/>
            <person name="Zhang G."/>
        </authorList>
    </citation>
    <scope>NUCLEOTIDE SEQUENCE [LARGE SCALE GENOMIC DNA]</scope>
    <source>
        <strain evidence="1">Tcor2-1</strain>
        <tissue evidence="1">Whole body</tissue>
    </source>
</reference>
<evidence type="ECO:0000313" key="2">
    <source>
        <dbReference type="Proteomes" id="UP000078492"/>
    </source>
</evidence>
<proteinExistence type="predicted"/>
<evidence type="ECO:0000313" key="1">
    <source>
        <dbReference type="EMBL" id="KYN16342.1"/>
    </source>
</evidence>
<protein>
    <recommendedName>
        <fullName evidence="3">THAP-type domain-containing protein</fullName>
    </recommendedName>
</protein>
<organism evidence="1 2">
    <name type="scientific">Trachymyrmex cornetzi</name>
    <dbReference type="NCBI Taxonomy" id="471704"/>
    <lineage>
        <taxon>Eukaryota</taxon>
        <taxon>Metazoa</taxon>
        <taxon>Ecdysozoa</taxon>
        <taxon>Arthropoda</taxon>
        <taxon>Hexapoda</taxon>
        <taxon>Insecta</taxon>
        <taxon>Pterygota</taxon>
        <taxon>Neoptera</taxon>
        <taxon>Endopterygota</taxon>
        <taxon>Hymenoptera</taxon>
        <taxon>Apocrita</taxon>
        <taxon>Aculeata</taxon>
        <taxon>Formicoidea</taxon>
        <taxon>Formicidae</taxon>
        <taxon>Myrmicinae</taxon>
        <taxon>Trachymyrmex</taxon>
    </lineage>
</organism>
<name>A0A151J2R2_9HYME</name>